<dbReference type="AlphaFoldDB" id="A0A7I9VSW7"/>
<feature type="binding site" evidence="13">
    <location>
        <position position="189"/>
    </location>
    <ligand>
        <name>Mg(2+)</name>
        <dbReference type="ChEBI" id="CHEBI:18420"/>
    </ligand>
</feature>
<dbReference type="InterPro" id="IPR005474">
    <property type="entry name" value="Transketolase_N"/>
</dbReference>
<dbReference type="GO" id="GO:0046872">
    <property type="term" value="F:metal ion binding"/>
    <property type="evidence" value="ECO:0007669"/>
    <property type="project" value="UniProtKB-KW"/>
</dbReference>
<dbReference type="SMART" id="SM00861">
    <property type="entry name" value="Transket_pyr"/>
    <property type="match status" value="1"/>
</dbReference>
<feature type="binding site" evidence="12">
    <location>
        <position position="71"/>
    </location>
    <ligand>
        <name>thiamine diphosphate</name>
        <dbReference type="ChEBI" id="CHEBI:58937"/>
    </ligand>
</feature>
<feature type="binding site" evidence="11">
    <location>
        <position position="31"/>
    </location>
    <ligand>
        <name>substrate</name>
    </ligand>
</feature>
<comment type="function">
    <text evidence="15">Catalyzes the transfer of a two-carbon ketol group from a ketose donor to an aldose acceptor, via a covalent intermediate with the cofactor thiamine pyrophosphate.</text>
</comment>
<dbReference type="SUPFAM" id="SSF52922">
    <property type="entry name" value="TK C-terminal domain-like"/>
    <property type="match status" value="1"/>
</dbReference>
<dbReference type="PANTHER" id="PTHR43522:SF2">
    <property type="entry name" value="TRANSKETOLASE 1-RELATED"/>
    <property type="match status" value="1"/>
</dbReference>
<dbReference type="InterPro" id="IPR020826">
    <property type="entry name" value="Transketolase_BS"/>
</dbReference>
<evidence type="ECO:0000259" key="16">
    <source>
        <dbReference type="SMART" id="SM00861"/>
    </source>
</evidence>
<keyword evidence="15" id="KW-0106">Calcium</keyword>
<dbReference type="Proteomes" id="UP000503640">
    <property type="component" value="Unassembled WGS sequence"/>
</dbReference>
<comment type="caution">
    <text evidence="17">The sequence shown here is derived from an EMBL/GenBank/DDBJ whole genome shotgun (WGS) entry which is preliminary data.</text>
</comment>
<name>A0A7I9VSW7_9BACT</name>
<feature type="site" description="Important for catalytic activity" evidence="14">
    <location>
        <position position="264"/>
    </location>
</feature>
<evidence type="ECO:0000256" key="4">
    <source>
        <dbReference type="ARBA" id="ARBA00022679"/>
    </source>
</evidence>
<evidence type="ECO:0000256" key="3">
    <source>
        <dbReference type="ARBA" id="ARBA00013152"/>
    </source>
</evidence>
<feature type="binding site" evidence="12">
    <location>
        <position position="189"/>
    </location>
    <ligand>
        <name>thiamine diphosphate</name>
        <dbReference type="ChEBI" id="CHEBI:58937"/>
    </ligand>
</feature>
<feature type="active site" description="Proton donor" evidence="10">
    <location>
        <position position="411"/>
    </location>
</feature>
<comment type="similarity">
    <text evidence="1 15">Belongs to the transketolase family.</text>
</comment>
<evidence type="ECO:0000256" key="9">
    <source>
        <dbReference type="NCBIfam" id="TIGR00232"/>
    </source>
</evidence>
<dbReference type="GO" id="GO:0004802">
    <property type="term" value="F:transketolase activity"/>
    <property type="evidence" value="ECO:0007669"/>
    <property type="project" value="UniProtKB-UniRule"/>
</dbReference>
<evidence type="ECO:0000256" key="1">
    <source>
        <dbReference type="ARBA" id="ARBA00007131"/>
    </source>
</evidence>
<feature type="binding site" evidence="13">
    <location>
        <position position="159"/>
    </location>
    <ligand>
        <name>Mg(2+)</name>
        <dbReference type="ChEBI" id="CHEBI:18420"/>
    </ligand>
</feature>
<evidence type="ECO:0000256" key="6">
    <source>
        <dbReference type="ARBA" id="ARBA00022842"/>
    </source>
</evidence>
<sequence>MPQASAELTKKCVDTIRMLAADAVQQANSGHPGMPMGAADLAFVLWTRHLRFDPKEPRWLGRDRFILSAGHGSMLLYGLLHLSGYDLGLEDLKQFRQLHSRTPGHPEFRHTPGVEVTSGPLGQGFANGVGFALGQAMLSAQLGPGNPLEDHFVYAICGDGDLMEGVSAEAASFAGHHRLGRLVYLYDDNGITIDGKTDLTFTEDVTGRFEAYGWHVQSVDGRDHEGIDRALRAAKAELSRPSLIRVKTVIGFGAPKKAGTSGVHGAALGEEELAAAKKNLGWPEGPRFLVPDEVRAYWREVQEEKRMLRAAWDRKATAWRAANPAPAALLDAHVERKVPADLRAKLLEGADAADATRKLSQAAIQKAAALVPALVGGSADLAESNNTDIKGGGFVGAGSYQGRNVHYGIREHAMGAIANGLAYDGLHIPFSGTFLVFSDYMRPPVRLAALSRLQSIYVWTHDSIFLGEDGPTHQPIEQLTALRAIPGLHVVRPADGLETAAAWAHAIERREGPTALVLTRQKLPKLARASSDPEQLFRGGYVVTDAPGAKVTVIATGSEVGTTQAALALLAAKGVPARLVSMPCLACFEEQPASYRDAVVPPGHRVAVVEAARGLEWWKLAGKDGLVLGIDRFGASAPEKALAGEFGYTPEQVAAKLEAWARG</sequence>
<feature type="binding site" evidence="11">
    <location>
        <position position="384"/>
    </location>
    <ligand>
        <name>substrate</name>
    </ligand>
</feature>
<evidence type="ECO:0000256" key="12">
    <source>
        <dbReference type="PIRSR" id="PIRSR605478-3"/>
    </source>
</evidence>
<evidence type="ECO:0000256" key="11">
    <source>
        <dbReference type="PIRSR" id="PIRSR605478-2"/>
    </source>
</evidence>
<evidence type="ECO:0000256" key="8">
    <source>
        <dbReference type="ARBA" id="ARBA00049473"/>
    </source>
</evidence>
<keyword evidence="7 12" id="KW-0786">Thiamine pyrophosphate</keyword>
<dbReference type="FunFam" id="3.40.50.970:FF:000003">
    <property type="entry name" value="Transketolase"/>
    <property type="match status" value="1"/>
</dbReference>
<feature type="domain" description="Transketolase-like pyrimidine-binding" evidence="16">
    <location>
        <begin position="354"/>
        <end position="525"/>
    </location>
</feature>
<dbReference type="PANTHER" id="PTHR43522">
    <property type="entry name" value="TRANSKETOLASE"/>
    <property type="match status" value="1"/>
</dbReference>
<feature type="binding site" evidence="13">
    <location>
        <position position="191"/>
    </location>
    <ligand>
        <name>Mg(2+)</name>
        <dbReference type="ChEBI" id="CHEBI:18420"/>
    </ligand>
</feature>
<comment type="cofactor">
    <cofactor evidence="12">
        <name>thiamine diphosphate</name>
        <dbReference type="ChEBI" id="CHEBI:58937"/>
    </cofactor>
    <text evidence="12">Binds 1 thiamine pyrophosphate per subunit. During the reaction, the substrate forms a covalent intermediate with the cofactor.</text>
</comment>
<dbReference type="InterPro" id="IPR033247">
    <property type="entry name" value="Transketolase_fam"/>
</dbReference>
<dbReference type="InterPro" id="IPR005475">
    <property type="entry name" value="Transketolase-like_Pyr-bd"/>
</dbReference>
<dbReference type="EC" id="2.2.1.1" evidence="3 9"/>
<feature type="binding site" evidence="12">
    <location>
        <position position="160"/>
    </location>
    <ligand>
        <name>thiamine diphosphate</name>
        <dbReference type="ChEBI" id="CHEBI:58937"/>
    </ligand>
</feature>
<feature type="binding site" evidence="11">
    <location>
        <position position="461"/>
    </location>
    <ligand>
        <name>substrate</name>
    </ligand>
</feature>
<dbReference type="Gene3D" id="3.40.50.970">
    <property type="match status" value="2"/>
</dbReference>
<evidence type="ECO:0000256" key="13">
    <source>
        <dbReference type="PIRSR" id="PIRSR605478-4"/>
    </source>
</evidence>
<dbReference type="GO" id="GO:0005829">
    <property type="term" value="C:cytosol"/>
    <property type="evidence" value="ECO:0007669"/>
    <property type="project" value="TreeGrafter"/>
</dbReference>
<evidence type="ECO:0000256" key="15">
    <source>
        <dbReference type="RuleBase" id="RU004996"/>
    </source>
</evidence>
<evidence type="ECO:0000313" key="17">
    <source>
        <dbReference type="EMBL" id="GEJ59505.1"/>
    </source>
</evidence>
<feature type="binding site" evidence="12">
    <location>
        <begin position="119"/>
        <end position="121"/>
    </location>
    <ligand>
        <name>thiamine diphosphate</name>
        <dbReference type="ChEBI" id="CHEBI:58937"/>
    </ligand>
</feature>
<dbReference type="Pfam" id="PF02779">
    <property type="entry name" value="Transket_pyr"/>
    <property type="match status" value="1"/>
</dbReference>
<comment type="catalytic activity">
    <reaction evidence="8 15">
        <text>D-sedoheptulose 7-phosphate + D-glyceraldehyde 3-phosphate = aldehydo-D-ribose 5-phosphate + D-xylulose 5-phosphate</text>
        <dbReference type="Rhea" id="RHEA:10508"/>
        <dbReference type="ChEBI" id="CHEBI:57483"/>
        <dbReference type="ChEBI" id="CHEBI:57737"/>
        <dbReference type="ChEBI" id="CHEBI:58273"/>
        <dbReference type="ChEBI" id="CHEBI:59776"/>
        <dbReference type="EC" id="2.2.1.1"/>
    </reaction>
</comment>
<feature type="binding site" evidence="11">
    <location>
        <position position="469"/>
    </location>
    <ligand>
        <name>substrate</name>
    </ligand>
</feature>
<evidence type="ECO:0000313" key="18">
    <source>
        <dbReference type="Proteomes" id="UP000503640"/>
    </source>
</evidence>
<dbReference type="PROSITE" id="PS00801">
    <property type="entry name" value="TRANSKETOLASE_1"/>
    <property type="match status" value="1"/>
</dbReference>
<comment type="cofactor">
    <cofactor evidence="15">
        <name>Mg(2+)</name>
        <dbReference type="ChEBI" id="CHEBI:18420"/>
    </cofactor>
    <cofactor evidence="15">
        <name>Ca(2+)</name>
        <dbReference type="ChEBI" id="CHEBI:29108"/>
    </cofactor>
    <cofactor evidence="15">
        <name>Mn(2+)</name>
        <dbReference type="ChEBI" id="CHEBI:29035"/>
    </cofactor>
    <cofactor evidence="15">
        <name>Co(2+)</name>
        <dbReference type="ChEBI" id="CHEBI:48828"/>
    </cofactor>
    <text evidence="15">Binds 1 Mg(2+) ion per subunit. Can also utilize other divalent metal cations, such as Ca(2+), Mn(2+) and Co(2+).</text>
</comment>
<feature type="binding site" evidence="11">
    <location>
        <position position="264"/>
    </location>
    <ligand>
        <name>substrate</name>
    </ligand>
</feature>
<dbReference type="CDD" id="cd02012">
    <property type="entry name" value="TPP_TK"/>
    <property type="match status" value="1"/>
</dbReference>
<dbReference type="InterPro" id="IPR009014">
    <property type="entry name" value="Transketo_C/PFOR_II"/>
</dbReference>
<feature type="binding site" evidence="11">
    <location>
        <position position="473"/>
    </location>
    <ligand>
        <name>substrate</name>
    </ligand>
</feature>
<comment type="cofactor">
    <cofactor evidence="13">
        <name>Mg(2+)</name>
        <dbReference type="ChEBI" id="CHEBI:18420"/>
    </cofactor>
    <text evidence="13">Binds 1 Mg(2+) ion per subunit. Can also utilize other divalent metal cations, such as Ca(2+), Mn(2+) and Co(2+).</text>
</comment>
<comment type="subunit">
    <text evidence="2 15">Homodimer.</text>
</comment>
<organism evidence="17 18">
    <name type="scientific">Anaeromyxobacter diazotrophicus</name>
    <dbReference type="NCBI Taxonomy" id="2590199"/>
    <lineage>
        <taxon>Bacteria</taxon>
        <taxon>Pseudomonadati</taxon>
        <taxon>Myxococcota</taxon>
        <taxon>Myxococcia</taxon>
        <taxon>Myxococcales</taxon>
        <taxon>Cystobacterineae</taxon>
        <taxon>Anaeromyxobacteraceae</taxon>
        <taxon>Anaeromyxobacter</taxon>
    </lineage>
</organism>
<evidence type="ECO:0000256" key="7">
    <source>
        <dbReference type="ARBA" id="ARBA00023052"/>
    </source>
</evidence>
<keyword evidence="18" id="KW-1185">Reference proteome</keyword>
<gene>
    <name evidence="17" type="primary">tkt</name>
    <name evidence="17" type="ORF">AMYX_42460</name>
</gene>
<dbReference type="EMBL" id="BJTG01000016">
    <property type="protein sequence ID" value="GEJ59505.1"/>
    <property type="molecule type" value="Genomic_DNA"/>
</dbReference>
<feature type="site" description="Important for catalytic activity" evidence="14">
    <location>
        <position position="31"/>
    </location>
</feature>
<evidence type="ECO:0000256" key="10">
    <source>
        <dbReference type="PIRSR" id="PIRSR605478-1"/>
    </source>
</evidence>
<feature type="binding site" evidence="11">
    <location>
        <position position="357"/>
    </location>
    <ligand>
        <name>substrate</name>
    </ligand>
</feature>
<dbReference type="InterPro" id="IPR005478">
    <property type="entry name" value="Transketolase_bac-like"/>
</dbReference>
<proteinExistence type="inferred from homology"/>
<dbReference type="Pfam" id="PF00456">
    <property type="entry name" value="Transketolase_N"/>
    <property type="match status" value="1"/>
</dbReference>
<dbReference type="CDD" id="cd07033">
    <property type="entry name" value="TPP_PYR_DXS_TK_like"/>
    <property type="match status" value="1"/>
</dbReference>
<dbReference type="InterPro" id="IPR049557">
    <property type="entry name" value="Transketolase_CS"/>
</dbReference>
<dbReference type="InterPro" id="IPR029061">
    <property type="entry name" value="THDP-binding"/>
</dbReference>
<dbReference type="GO" id="GO:0006098">
    <property type="term" value="P:pentose-phosphate shunt"/>
    <property type="evidence" value="ECO:0007669"/>
    <property type="project" value="TreeGrafter"/>
</dbReference>
<dbReference type="FunFam" id="3.40.50.970:FF:000004">
    <property type="entry name" value="Transketolase"/>
    <property type="match status" value="1"/>
</dbReference>
<reference evidence="18" key="1">
    <citation type="journal article" date="2020" name="Appl. Environ. Microbiol.">
        <title>Diazotrophic Anaeromyxobacter Isolates from Soils.</title>
        <authorList>
            <person name="Masuda Y."/>
            <person name="Yamanaka H."/>
            <person name="Xu Z.X."/>
            <person name="Shiratori Y."/>
            <person name="Aono T."/>
            <person name="Amachi S."/>
            <person name="Senoo K."/>
            <person name="Itoh H."/>
        </authorList>
    </citation>
    <scope>NUCLEOTIDE SEQUENCE [LARGE SCALE GENOMIC DNA]</scope>
    <source>
        <strain evidence="18">R267</strain>
    </source>
</reference>
<evidence type="ECO:0000256" key="14">
    <source>
        <dbReference type="PIRSR" id="PIRSR605478-5"/>
    </source>
</evidence>
<keyword evidence="6 13" id="KW-0460">Magnesium</keyword>
<dbReference type="InterPro" id="IPR055152">
    <property type="entry name" value="Transketolase-like_C_2"/>
</dbReference>
<dbReference type="Pfam" id="PF22613">
    <property type="entry name" value="Transketolase_C_1"/>
    <property type="match status" value="1"/>
</dbReference>
<dbReference type="NCBIfam" id="TIGR00232">
    <property type="entry name" value="tktlase_bact"/>
    <property type="match status" value="1"/>
</dbReference>
<dbReference type="SUPFAM" id="SSF52518">
    <property type="entry name" value="Thiamin diphosphate-binding fold (THDP-binding)"/>
    <property type="match status" value="2"/>
</dbReference>
<feature type="binding site" evidence="11">
    <location>
        <position position="520"/>
    </location>
    <ligand>
        <name>substrate</name>
    </ligand>
</feature>
<dbReference type="Gene3D" id="3.40.50.920">
    <property type="match status" value="1"/>
</dbReference>
<protein>
    <recommendedName>
        <fullName evidence="3 9">Transketolase</fullName>
        <ecNumber evidence="3 9">2.2.1.1</ecNumber>
    </recommendedName>
</protein>
<accession>A0A7I9VSW7</accession>
<evidence type="ECO:0000256" key="5">
    <source>
        <dbReference type="ARBA" id="ARBA00022723"/>
    </source>
</evidence>
<keyword evidence="5 13" id="KW-0479">Metal-binding</keyword>
<evidence type="ECO:0000256" key="2">
    <source>
        <dbReference type="ARBA" id="ARBA00011738"/>
    </source>
</evidence>
<dbReference type="PROSITE" id="PS00802">
    <property type="entry name" value="TRANSKETOLASE_2"/>
    <property type="match status" value="1"/>
</dbReference>
<feature type="binding site" evidence="12">
    <location>
        <position position="437"/>
    </location>
    <ligand>
        <name>thiamine diphosphate</name>
        <dbReference type="ChEBI" id="CHEBI:58937"/>
    </ligand>
</feature>
<keyword evidence="4 15" id="KW-0808">Transferase</keyword>
<feature type="binding site" evidence="12">
    <location>
        <position position="264"/>
    </location>
    <ligand>
        <name>thiamine diphosphate</name>
        <dbReference type="ChEBI" id="CHEBI:58937"/>
    </ligand>
</feature>
<dbReference type="RefSeq" id="WP_176069068.1">
    <property type="nucleotide sequence ID" value="NZ_BJTG01000016.1"/>
</dbReference>